<evidence type="ECO:0000256" key="6">
    <source>
        <dbReference type="ARBA" id="ARBA00023004"/>
    </source>
</evidence>
<reference evidence="9 10" key="1">
    <citation type="submission" date="2020-04" db="EMBL/GenBank/DDBJ databases">
        <authorList>
            <person name="Hitch T.C.A."/>
            <person name="Wylensek D."/>
            <person name="Clavel T."/>
        </authorList>
    </citation>
    <scope>NUCLEOTIDE SEQUENCE [LARGE SCALE GENOMIC DNA]</scope>
    <source>
        <strain evidence="9 10">WB01_D5_05</strain>
    </source>
</reference>
<dbReference type="EMBL" id="JABAGO010000007">
    <property type="protein sequence ID" value="NME97841.1"/>
    <property type="molecule type" value="Genomic_DNA"/>
</dbReference>
<dbReference type="GO" id="GO:0030288">
    <property type="term" value="C:outer membrane-bounded periplasmic space"/>
    <property type="evidence" value="ECO:0007669"/>
    <property type="project" value="TreeGrafter"/>
</dbReference>
<organism evidence="9 10">
    <name type="scientific">Aneurinibacillus aneurinilyticus</name>
    <name type="common">Bacillus aneurinolyticus</name>
    <dbReference type="NCBI Taxonomy" id="1391"/>
    <lineage>
        <taxon>Bacteria</taxon>
        <taxon>Bacillati</taxon>
        <taxon>Bacillota</taxon>
        <taxon>Bacilli</taxon>
        <taxon>Bacillales</taxon>
        <taxon>Paenibacillaceae</taxon>
        <taxon>Aneurinibacillus group</taxon>
        <taxon>Aneurinibacillus</taxon>
    </lineage>
</organism>
<feature type="binding site" evidence="8">
    <location>
        <position position="45"/>
    </location>
    <ligand>
        <name>Fe cation</name>
        <dbReference type="ChEBI" id="CHEBI:24875"/>
    </ligand>
</feature>
<keyword evidence="5" id="KW-0732">Signal</keyword>
<evidence type="ECO:0000256" key="5">
    <source>
        <dbReference type="ARBA" id="ARBA00022729"/>
    </source>
</evidence>
<evidence type="ECO:0000256" key="1">
    <source>
        <dbReference type="ARBA" id="ARBA00008520"/>
    </source>
</evidence>
<keyword evidence="2" id="KW-0813">Transport</keyword>
<evidence type="ECO:0000256" key="4">
    <source>
        <dbReference type="ARBA" id="ARBA00022723"/>
    </source>
</evidence>
<keyword evidence="4 8" id="KW-0479">Metal-binding</keyword>
<dbReference type="InterPro" id="IPR026045">
    <property type="entry name" value="Ferric-bd"/>
</dbReference>
<proteinExistence type="inferred from homology"/>
<evidence type="ECO:0000313" key="10">
    <source>
        <dbReference type="Proteomes" id="UP000561326"/>
    </source>
</evidence>
<dbReference type="GO" id="GO:0006826">
    <property type="term" value="P:iron ion transport"/>
    <property type="evidence" value="ECO:0007669"/>
    <property type="project" value="UniProtKB-KW"/>
</dbReference>
<dbReference type="PIRSF" id="PIRSF002825">
    <property type="entry name" value="CfbpA"/>
    <property type="match status" value="1"/>
</dbReference>
<name>A0A848CS74_ANEAE</name>
<dbReference type="Pfam" id="PF13343">
    <property type="entry name" value="SBP_bac_6"/>
    <property type="match status" value="1"/>
</dbReference>
<gene>
    <name evidence="9" type="ORF">HF838_06150</name>
</gene>
<dbReference type="Proteomes" id="UP000561326">
    <property type="component" value="Unassembled WGS sequence"/>
</dbReference>
<keyword evidence="3" id="KW-0410">Iron transport</keyword>
<comment type="caution">
    <text evidence="9">The sequence shown here is derived from an EMBL/GenBank/DDBJ whole genome shotgun (WGS) entry which is preliminary data.</text>
</comment>
<dbReference type="Gene3D" id="3.40.190.10">
    <property type="entry name" value="Periplasmic binding protein-like II"/>
    <property type="match status" value="2"/>
</dbReference>
<accession>A0A848CS74</accession>
<evidence type="ECO:0000256" key="8">
    <source>
        <dbReference type="PIRSR" id="PIRSR002825-1"/>
    </source>
</evidence>
<feature type="binding site" evidence="8">
    <location>
        <position position="229"/>
    </location>
    <ligand>
        <name>Fe cation</name>
        <dbReference type="ChEBI" id="CHEBI:24875"/>
    </ligand>
</feature>
<dbReference type="AlphaFoldDB" id="A0A848CS74"/>
<dbReference type="PANTHER" id="PTHR30006">
    <property type="entry name" value="THIAMINE-BINDING PERIPLASMIC PROTEIN-RELATED"/>
    <property type="match status" value="1"/>
</dbReference>
<dbReference type="PROSITE" id="PS01037">
    <property type="entry name" value="SBP_BACTERIAL_1"/>
    <property type="match status" value="1"/>
</dbReference>
<protein>
    <submittedName>
        <fullName evidence="9">Extracellular solute-binding protein</fullName>
    </submittedName>
</protein>
<dbReference type="InterPro" id="IPR006061">
    <property type="entry name" value="SBP_1_CS"/>
</dbReference>
<comment type="similarity">
    <text evidence="1">Belongs to the bacterial solute-binding protein 1 family.</text>
</comment>
<evidence type="ECO:0000256" key="7">
    <source>
        <dbReference type="ARBA" id="ARBA00023065"/>
    </source>
</evidence>
<evidence type="ECO:0000256" key="3">
    <source>
        <dbReference type="ARBA" id="ARBA00022496"/>
    </source>
</evidence>
<dbReference type="GO" id="GO:0055085">
    <property type="term" value="P:transmembrane transport"/>
    <property type="evidence" value="ECO:0007669"/>
    <property type="project" value="InterPro"/>
</dbReference>
<dbReference type="SUPFAM" id="SSF53850">
    <property type="entry name" value="Periplasmic binding protein-like II"/>
    <property type="match status" value="1"/>
</dbReference>
<dbReference type="GO" id="GO:0046872">
    <property type="term" value="F:metal ion binding"/>
    <property type="evidence" value="ECO:0007669"/>
    <property type="project" value="UniProtKB-KW"/>
</dbReference>
<dbReference type="PANTHER" id="PTHR30006:SF15">
    <property type="entry name" value="IRON-UTILIZATION PERIPLASMIC PROTEIN"/>
    <property type="match status" value="1"/>
</dbReference>
<dbReference type="OrthoDB" id="9769319at2"/>
<evidence type="ECO:0000313" key="9">
    <source>
        <dbReference type="EMBL" id="NME97841.1"/>
    </source>
</evidence>
<feature type="binding site" evidence="8">
    <location>
        <position position="93"/>
    </location>
    <ligand>
        <name>Fe cation</name>
        <dbReference type="ChEBI" id="CHEBI:24875"/>
    </ligand>
</feature>
<feature type="binding site" evidence="8">
    <location>
        <position position="230"/>
    </location>
    <ligand>
        <name>Fe cation</name>
        <dbReference type="ChEBI" id="CHEBI:24875"/>
    </ligand>
</feature>
<keyword evidence="6 8" id="KW-0408">Iron</keyword>
<keyword evidence="7" id="KW-0406">Ion transport</keyword>
<evidence type="ECO:0000256" key="2">
    <source>
        <dbReference type="ARBA" id="ARBA00022448"/>
    </source>
</evidence>
<sequence>MGGLAILLLVFSVACSNGSKEAEGTKTNTPAENNNQTLIIYNGQHKEASKALEKAFTEKTGIKVESREGSSNELAHQIVEEGGKSPADIIYTEETTPLIMLKEKGLLEKASDAALANIQKQYADPDGQWLPVVARSRVVVYNPSMVKESDLPKSLYDFLKPEWKNKFAFVPTSGAFQQQLSAMIKLEGRDKAKAYLEGLKKYGKVYKGNKDVLNAVEKGEIGIGFINNYYWDKLAKEKGAGNLHSKLYFFGTNDIGDMLSFSGAAILKSSQHKEAAQKFMEFMTSKEGQQIVTDLSAQYPVNPNVTNKNLKPFSELKPPAGTMDLGEYGDGKEANKLLEEVGLL</sequence>